<evidence type="ECO:0000259" key="1">
    <source>
        <dbReference type="Pfam" id="PF00271"/>
    </source>
</evidence>
<dbReference type="InterPro" id="IPR050742">
    <property type="entry name" value="Helicase_Restrict-Modif_Enz"/>
</dbReference>
<gene>
    <name evidence="2" type="ORF">I316_03668</name>
</gene>
<dbReference type="EMBL" id="KV700124">
    <property type="protein sequence ID" value="OCF34627.1"/>
    <property type="molecule type" value="Genomic_DNA"/>
</dbReference>
<evidence type="ECO:0000313" key="2">
    <source>
        <dbReference type="EMBL" id="OCF34627.1"/>
    </source>
</evidence>
<dbReference type="Pfam" id="PF00271">
    <property type="entry name" value="Helicase_C"/>
    <property type="match status" value="1"/>
</dbReference>
<dbReference type="InterPro" id="IPR001650">
    <property type="entry name" value="Helicase_C-like"/>
</dbReference>
<dbReference type="GO" id="GO:0005759">
    <property type="term" value="C:mitochondrial matrix"/>
    <property type="evidence" value="ECO:0007669"/>
    <property type="project" value="TreeGrafter"/>
</dbReference>
<keyword evidence="3" id="KW-1185">Reference proteome</keyword>
<feature type="domain" description="Helicase C-terminal" evidence="1">
    <location>
        <begin position="232"/>
        <end position="282"/>
    </location>
</feature>
<dbReference type="PANTHER" id="PTHR47396:SF1">
    <property type="entry name" value="ATP-DEPENDENT HELICASE IRC3-RELATED"/>
    <property type="match status" value="1"/>
</dbReference>
<dbReference type="Proteomes" id="UP000092666">
    <property type="component" value="Unassembled WGS sequence"/>
</dbReference>
<reference evidence="2 3" key="1">
    <citation type="submission" date="2013-07" db="EMBL/GenBank/DDBJ databases">
        <title>The Genome Sequence of Cryptococcus heveanensis BCC8398.</title>
        <authorList>
            <consortium name="The Broad Institute Genome Sequencing Platform"/>
            <person name="Cuomo C."/>
            <person name="Litvintseva A."/>
            <person name="Chen Y."/>
            <person name="Heitman J."/>
            <person name="Sun S."/>
            <person name="Springer D."/>
            <person name="Dromer F."/>
            <person name="Young S.K."/>
            <person name="Zeng Q."/>
            <person name="Gargeya S."/>
            <person name="Fitzgerald M."/>
            <person name="Abouelleil A."/>
            <person name="Alvarado L."/>
            <person name="Berlin A.M."/>
            <person name="Chapman S.B."/>
            <person name="Dewar J."/>
            <person name="Goldberg J."/>
            <person name="Griggs A."/>
            <person name="Gujja S."/>
            <person name="Hansen M."/>
            <person name="Howarth C."/>
            <person name="Imamovic A."/>
            <person name="Larimer J."/>
            <person name="McCowan C."/>
            <person name="Murphy C."/>
            <person name="Pearson M."/>
            <person name="Priest M."/>
            <person name="Roberts A."/>
            <person name="Saif S."/>
            <person name="Shea T."/>
            <person name="Sykes S."/>
            <person name="Wortman J."/>
            <person name="Nusbaum C."/>
            <person name="Birren B."/>
        </authorList>
    </citation>
    <scope>NUCLEOTIDE SEQUENCE [LARGE SCALE GENOMIC DNA]</scope>
    <source>
        <strain evidence="2 3">BCC8398</strain>
    </source>
</reference>
<organism evidence="2 3">
    <name type="scientific">Kwoniella heveanensis BCC8398</name>
    <dbReference type="NCBI Taxonomy" id="1296120"/>
    <lineage>
        <taxon>Eukaryota</taxon>
        <taxon>Fungi</taxon>
        <taxon>Dikarya</taxon>
        <taxon>Basidiomycota</taxon>
        <taxon>Agaricomycotina</taxon>
        <taxon>Tremellomycetes</taxon>
        <taxon>Tremellales</taxon>
        <taxon>Cryptococcaceae</taxon>
        <taxon>Kwoniella</taxon>
    </lineage>
</organism>
<accession>A0A1B9GUA0</accession>
<sequence length="295" mass="32659">MEEALPKDEDREGRLSFWWERSSSSIKPKQLRGESLDKTGRSRLNRLKDVLADRQTYRLAKYDPNNFKLVIVDEAHHAAAQSYVTPGGYQDIQPPTRAELPIAPLVGAMHPVYPVDHISWAKLTSVQLPPRAQAFPNPAGDPQMPIIGFCATFSRADNLALSAVFEEVIFHMDPQQLIASGHLSPLIMTVAKTDLDLDGVMLDKDGEYRVDSLASRMVKNQLTEVITVTAAFRKANVDARWITFATNTSQRSSIISSFGKGEFPVLVNCELLTEGTDIPEASKSVSGDTVIRISH</sequence>
<dbReference type="GO" id="GO:0070125">
    <property type="term" value="P:mitochondrial translational elongation"/>
    <property type="evidence" value="ECO:0007669"/>
    <property type="project" value="TreeGrafter"/>
</dbReference>
<dbReference type="PANTHER" id="PTHR47396">
    <property type="entry name" value="TYPE I RESTRICTION ENZYME ECOKI R PROTEIN"/>
    <property type="match status" value="1"/>
</dbReference>
<dbReference type="STRING" id="1296120.A0A1B9GUA0"/>
<dbReference type="GO" id="GO:0061749">
    <property type="term" value="F:forked DNA-dependent helicase activity"/>
    <property type="evidence" value="ECO:0007669"/>
    <property type="project" value="TreeGrafter"/>
</dbReference>
<dbReference type="GO" id="GO:0036121">
    <property type="term" value="F:double-stranded DNA helicase activity"/>
    <property type="evidence" value="ECO:0007669"/>
    <property type="project" value="TreeGrafter"/>
</dbReference>
<dbReference type="GO" id="GO:0000403">
    <property type="term" value="F:Y-form DNA binding"/>
    <property type="evidence" value="ECO:0007669"/>
    <property type="project" value="TreeGrafter"/>
</dbReference>
<protein>
    <recommendedName>
        <fullName evidence="1">Helicase C-terminal domain-containing protein</fullName>
    </recommendedName>
</protein>
<dbReference type="AlphaFoldDB" id="A0A1B9GUA0"/>
<dbReference type="SUPFAM" id="SSF52540">
    <property type="entry name" value="P-loop containing nucleoside triphosphate hydrolases"/>
    <property type="match status" value="1"/>
</dbReference>
<name>A0A1B9GUA0_9TREE</name>
<dbReference type="OrthoDB" id="270584at2759"/>
<proteinExistence type="predicted"/>
<dbReference type="Gene3D" id="3.40.50.300">
    <property type="entry name" value="P-loop containing nucleotide triphosphate hydrolases"/>
    <property type="match status" value="1"/>
</dbReference>
<evidence type="ECO:0000313" key="3">
    <source>
        <dbReference type="Proteomes" id="UP000092666"/>
    </source>
</evidence>
<reference evidence="3" key="2">
    <citation type="submission" date="2013-12" db="EMBL/GenBank/DDBJ databases">
        <title>Evolution of pathogenesis and genome organization in the Tremellales.</title>
        <authorList>
            <person name="Cuomo C."/>
            <person name="Litvintseva A."/>
            <person name="Heitman J."/>
            <person name="Chen Y."/>
            <person name="Sun S."/>
            <person name="Springer D."/>
            <person name="Dromer F."/>
            <person name="Young S."/>
            <person name="Zeng Q."/>
            <person name="Chapman S."/>
            <person name="Gujja S."/>
            <person name="Saif S."/>
            <person name="Birren B."/>
        </authorList>
    </citation>
    <scope>NUCLEOTIDE SEQUENCE [LARGE SCALE GENOMIC DNA]</scope>
    <source>
        <strain evidence="3">BCC8398</strain>
    </source>
</reference>
<dbReference type="InterPro" id="IPR027417">
    <property type="entry name" value="P-loop_NTPase"/>
</dbReference>
<dbReference type="GO" id="GO:0032042">
    <property type="term" value="P:mitochondrial DNA metabolic process"/>
    <property type="evidence" value="ECO:0007669"/>
    <property type="project" value="TreeGrafter"/>
</dbReference>